<comment type="caution">
    <text evidence="1">The sequence shown here is derived from an EMBL/GenBank/DDBJ whole genome shotgun (WGS) entry which is preliminary data.</text>
</comment>
<name>A0A538U362_UNCEI</name>
<dbReference type="EMBL" id="VBPB01000234">
    <property type="protein sequence ID" value="TMQ70327.1"/>
    <property type="molecule type" value="Genomic_DNA"/>
</dbReference>
<protein>
    <submittedName>
        <fullName evidence="1">Periplasmic heavy metal sensor</fullName>
    </submittedName>
</protein>
<sequence>MCHSSHAHRGCGCGAPGAEWSTHRYQHHHYPGESFGVRRPLRFLAWKLGLEEPQVVDLATILNDLRTERAQSEVDDRRALALLADAAQGESFDRDKAAEAARLRTRSAERVQEKVVDSLARIHALLNADQRGRFAYLLRTGTVLM</sequence>
<dbReference type="AlphaFoldDB" id="A0A538U362"/>
<evidence type="ECO:0000313" key="1">
    <source>
        <dbReference type="EMBL" id="TMQ70327.1"/>
    </source>
</evidence>
<accession>A0A538U362</accession>
<gene>
    <name evidence="1" type="ORF">E6K81_12860</name>
</gene>
<proteinExistence type="predicted"/>
<organism evidence="1 2">
    <name type="scientific">Eiseniibacteriota bacterium</name>
    <dbReference type="NCBI Taxonomy" id="2212470"/>
    <lineage>
        <taxon>Bacteria</taxon>
        <taxon>Candidatus Eiseniibacteriota</taxon>
    </lineage>
</organism>
<reference evidence="1 2" key="1">
    <citation type="journal article" date="2019" name="Nat. Microbiol.">
        <title>Mediterranean grassland soil C-N compound turnover is dependent on rainfall and depth, and is mediated by genomically divergent microorganisms.</title>
        <authorList>
            <person name="Diamond S."/>
            <person name="Andeer P.F."/>
            <person name="Li Z."/>
            <person name="Crits-Christoph A."/>
            <person name="Burstein D."/>
            <person name="Anantharaman K."/>
            <person name="Lane K.R."/>
            <person name="Thomas B.C."/>
            <person name="Pan C."/>
            <person name="Northen T.R."/>
            <person name="Banfield J.F."/>
        </authorList>
    </citation>
    <scope>NUCLEOTIDE SEQUENCE [LARGE SCALE GENOMIC DNA]</scope>
    <source>
        <strain evidence="1">WS_11</strain>
    </source>
</reference>
<dbReference type="Proteomes" id="UP000319771">
    <property type="component" value="Unassembled WGS sequence"/>
</dbReference>
<evidence type="ECO:0000313" key="2">
    <source>
        <dbReference type="Proteomes" id="UP000319771"/>
    </source>
</evidence>
<dbReference type="Gene3D" id="1.20.120.1490">
    <property type="match status" value="1"/>
</dbReference>